<dbReference type="AlphaFoldDB" id="A0A086ZGM3"/>
<organism evidence="2 3">
    <name type="scientific">Bifidobacterium bohemicum DSM 22767</name>
    <dbReference type="NCBI Taxonomy" id="1437606"/>
    <lineage>
        <taxon>Bacteria</taxon>
        <taxon>Bacillati</taxon>
        <taxon>Actinomycetota</taxon>
        <taxon>Actinomycetes</taxon>
        <taxon>Bifidobacteriales</taxon>
        <taxon>Bifidobacteriaceae</taxon>
        <taxon>Bifidobacterium</taxon>
    </lineage>
</organism>
<dbReference type="STRING" id="1437606.BBOH_0913"/>
<gene>
    <name evidence="2" type="ORF">BBOH_0913</name>
</gene>
<dbReference type="EMBL" id="JGYP01000002">
    <property type="protein sequence ID" value="KFI45673.1"/>
    <property type="molecule type" value="Genomic_DNA"/>
</dbReference>
<feature type="region of interest" description="Disordered" evidence="1">
    <location>
        <begin position="82"/>
        <end position="125"/>
    </location>
</feature>
<accession>A0A086ZGM3</accession>
<proteinExistence type="predicted"/>
<dbReference type="RefSeq" id="WP_033521355.1">
    <property type="nucleotide sequence ID" value="NZ_JDUS01000006.1"/>
</dbReference>
<reference evidence="2 3" key="1">
    <citation type="submission" date="2014-03" db="EMBL/GenBank/DDBJ databases">
        <title>Genomics of Bifidobacteria.</title>
        <authorList>
            <person name="Ventura M."/>
            <person name="Milani C."/>
            <person name="Lugli G.A."/>
        </authorList>
    </citation>
    <scope>NUCLEOTIDE SEQUENCE [LARGE SCALE GENOMIC DNA]</scope>
    <source>
        <strain evidence="2 3">DSM 22767</strain>
    </source>
</reference>
<sequence length="125" mass="13787">MYSESERRRAVDAYFEWDVGLRATVERLGGRPGTNALAGWVRADPRFRPRRGRPRTPMAVRNAVAVAYRNGMGLRETAREYGVSKASVERRADEYGSPAVAGPTTEGAAMTTDSEDDGLPTTRPR</sequence>
<evidence type="ECO:0000256" key="1">
    <source>
        <dbReference type="SAM" id="MobiDB-lite"/>
    </source>
</evidence>
<name>A0A086ZGM3_9BIFI</name>
<protein>
    <submittedName>
        <fullName evidence="2">Uncharacterized protein</fullName>
    </submittedName>
</protein>
<dbReference type="Proteomes" id="UP000029096">
    <property type="component" value="Unassembled WGS sequence"/>
</dbReference>
<comment type="caution">
    <text evidence="2">The sequence shown here is derived from an EMBL/GenBank/DDBJ whole genome shotgun (WGS) entry which is preliminary data.</text>
</comment>
<evidence type="ECO:0000313" key="3">
    <source>
        <dbReference type="Proteomes" id="UP000029096"/>
    </source>
</evidence>
<evidence type="ECO:0000313" key="2">
    <source>
        <dbReference type="EMBL" id="KFI45673.1"/>
    </source>
</evidence>
<keyword evidence="3" id="KW-1185">Reference proteome</keyword>